<organism evidence="2 3">
    <name type="scientific">Ruminococcus albus</name>
    <dbReference type="NCBI Taxonomy" id="1264"/>
    <lineage>
        <taxon>Bacteria</taxon>
        <taxon>Bacillati</taxon>
        <taxon>Bacillota</taxon>
        <taxon>Clostridia</taxon>
        <taxon>Eubacteriales</taxon>
        <taxon>Oscillospiraceae</taxon>
        <taxon>Ruminococcus</taxon>
    </lineage>
</organism>
<evidence type="ECO:0000313" key="3">
    <source>
        <dbReference type="Proteomes" id="UP000186015"/>
    </source>
</evidence>
<keyword evidence="1" id="KW-0812">Transmembrane</keyword>
<dbReference type="OrthoDB" id="1820743at2"/>
<keyword evidence="1" id="KW-0472">Membrane</keyword>
<name>A0A1H7L3L1_RUMAL</name>
<dbReference type="AlphaFoldDB" id="A0A1H7L3L1"/>
<reference evidence="2 3" key="1">
    <citation type="submission" date="2016-10" db="EMBL/GenBank/DDBJ databases">
        <authorList>
            <person name="de Groot N.N."/>
        </authorList>
    </citation>
    <scope>NUCLEOTIDE SEQUENCE [LARGE SCALE GENOMIC DNA]</scope>
    <source>
        <strain evidence="2 3">KH2T6</strain>
    </source>
</reference>
<feature type="transmembrane region" description="Helical" evidence="1">
    <location>
        <begin position="91"/>
        <end position="112"/>
    </location>
</feature>
<dbReference type="EMBL" id="FOAT01000008">
    <property type="protein sequence ID" value="SEK92985.1"/>
    <property type="molecule type" value="Genomic_DNA"/>
</dbReference>
<feature type="transmembrane region" description="Helical" evidence="1">
    <location>
        <begin position="60"/>
        <end position="79"/>
    </location>
</feature>
<keyword evidence="1" id="KW-1133">Transmembrane helix</keyword>
<gene>
    <name evidence="2" type="ORF">SAMN05216469_10820</name>
</gene>
<proteinExistence type="predicted"/>
<evidence type="ECO:0000256" key="1">
    <source>
        <dbReference type="SAM" id="Phobius"/>
    </source>
</evidence>
<protein>
    <submittedName>
        <fullName evidence="2">Uncharacterized conserved protein, DUF983 family</fullName>
    </submittedName>
</protein>
<evidence type="ECO:0000313" key="2">
    <source>
        <dbReference type="EMBL" id="SEK92985.1"/>
    </source>
</evidence>
<dbReference type="Proteomes" id="UP000186015">
    <property type="component" value="Unassembled WGS sequence"/>
</dbReference>
<sequence>MGYSEMKCPHCGKMNRESCNAWMYGSPIRTCKKCGDKYLDRRYREPAVQGFDQRTTDANLYKTVSIICGAVLVLVYFWYRFTTQNYGYYTNYQVAFLIMLPLALVGCLIQFFRIKSGAMDKANAKYLAESEERMKDRQYVADLIANGYKVPEKYLDNGGNDG</sequence>
<dbReference type="RefSeq" id="WP_074833319.1">
    <property type="nucleotide sequence ID" value="NZ_FOAT01000008.1"/>
</dbReference>
<accession>A0A1H7L3L1</accession>